<dbReference type="SUPFAM" id="SSF53850">
    <property type="entry name" value="Periplasmic binding protein-like II"/>
    <property type="match status" value="1"/>
</dbReference>
<feature type="compositionally biased region" description="Polar residues" evidence="2">
    <location>
        <begin position="397"/>
        <end position="409"/>
    </location>
</feature>
<feature type="compositionally biased region" description="Gly residues" evidence="2">
    <location>
        <begin position="442"/>
        <end position="451"/>
    </location>
</feature>
<dbReference type="OrthoDB" id="9801510at2"/>
<evidence type="ECO:0000256" key="2">
    <source>
        <dbReference type="SAM" id="MobiDB-lite"/>
    </source>
</evidence>
<organism evidence="5 6">
    <name type="scientific">Compostimonas suwonensis</name>
    <dbReference type="NCBI Taxonomy" id="1048394"/>
    <lineage>
        <taxon>Bacteria</taxon>
        <taxon>Bacillati</taxon>
        <taxon>Actinomycetota</taxon>
        <taxon>Actinomycetes</taxon>
        <taxon>Micrococcales</taxon>
        <taxon>Microbacteriaceae</taxon>
        <taxon>Compostimonas</taxon>
    </lineage>
</organism>
<dbReference type="InterPro" id="IPR050962">
    <property type="entry name" value="Phosphate-bind_PstS"/>
</dbReference>
<feature type="region of interest" description="Disordered" evidence="2">
    <location>
        <begin position="394"/>
        <end position="491"/>
    </location>
</feature>
<reference evidence="5 6" key="1">
    <citation type="submission" date="2017-11" db="EMBL/GenBank/DDBJ databases">
        <title>Genomic Encyclopedia of Archaeal and Bacterial Type Strains, Phase II (KMG-II): From Individual Species to Whole Genera.</title>
        <authorList>
            <person name="Goeker M."/>
        </authorList>
    </citation>
    <scope>NUCLEOTIDE SEQUENCE [LARGE SCALE GENOMIC DNA]</scope>
    <source>
        <strain evidence="5 6">DSM 25625</strain>
    </source>
</reference>
<dbReference type="RefSeq" id="WP_100344178.1">
    <property type="nucleotide sequence ID" value="NZ_PGFB01000002.1"/>
</dbReference>
<dbReference type="PANTHER" id="PTHR42996:SF1">
    <property type="entry name" value="PHOSPHATE-BINDING PROTEIN PSTS"/>
    <property type="match status" value="1"/>
</dbReference>
<dbReference type="CDD" id="cd13565">
    <property type="entry name" value="PBP2_PstS"/>
    <property type="match status" value="1"/>
</dbReference>
<dbReference type="EMBL" id="PGFB01000002">
    <property type="protein sequence ID" value="PJJ63715.1"/>
    <property type="molecule type" value="Genomic_DNA"/>
</dbReference>
<accession>A0A2M9C059</accession>
<dbReference type="Proteomes" id="UP000230161">
    <property type="component" value="Unassembled WGS sequence"/>
</dbReference>
<evidence type="ECO:0000256" key="3">
    <source>
        <dbReference type="SAM" id="Phobius"/>
    </source>
</evidence>
<comment type="caution">
    <text evidence="5">The sequence shown here is derived from an EMBL/GenBank/DDBJ whole genome shotgun (WGS) entry which is preliminary data.</text>
</comment>
<feature type="transmembrane region" description="Helical" evidence="3">
    <location>
        <begin position="516"/>
        <end position="536"/>
    </location>
</feature>
<feature type="domain" description="PBP" evidence="4">
    <location>
        <begin position="31"/>
        <end position="354"/>
    </location>
</feature>
<feature type="compositionally biased region" description="Gly residues" evidence="2">
    <location>
        <begin position="464"/>
        <end position="489"/>
    </location>
</feature>
<protein>
    <submittedName>
        <fullName evidence="5">Phosphate ABC transporter phosphate-binding protein</fullName>
    </submittedName>
</protein>
<dbReference type="InterPro" id="IPR024370">
    <property type="entry name" value="PBP_domain"/>
</dbReference>
<dbReference type="PANTHER" id="PTHR42996">
    <property type="entry name" value="PHOSPHATE-BINDING PROTEIN PSTS"/>
    <property type="match status" value="1"/>
</dbReference>
<dbReference type="Pfam" id="PF12849">
    <property type="entry name" value="PBP_like_2"/>
    <property type="match status" value="1"/>
</dbReference>
<evidence type="ECO:0000259" key="4">
    <source>
        <dbReference type="Pfam" id="PF12849"/>
    </source>
</evidence>
<dbReference type="Gene3D" id="3.40.190.10">
    <property type="entry name" value="Periplasmic binding protein-like II"/>
    <property type="match status" value="2"/>
</dbReference>
<name>A0A2M9C059_9MICO</name>
<sequence length="559" mass="57703">MTRRSFRPAVGLLGVLIIVASILNVAPAPKAEAVGTTHWPISGAGSTWSSNALEQWIRNVWSNYQWRVTFDPSGSSAGRQLFAQGTVDFGVSEIPYNLSGGDAVDPRPARQLAYMPIVAGGTAFMYNLVIGGKRVTNLRLSGENVTKIFTNVITTWDDPAIKADNPGLDLPAIPIVPVVRSDGSGTSAQFSSWMRSEFPDLWNGYCAAVGRGSTCGITSNYPSIPGSRFVARSGSNSVAGYVAQSHAVGAITYVEYSYALNSRFPVAKLLNEGGYYTEPTASNVAVALLGARINEDQASPDYLTQDLVGVYNSTDTRSYPLSSYSYMIIPTALESGFTEDKGLTLADFASYFLCEGQQQAEVLGYSPLPINLVQAGQSQVKKIPGGNPQIGGIEACNNPTFSPDGSNKLANEAPYPQDCDKVGPTQCTRGTGGARDEETQNSGGGGTGDGGDGAEKGSGSDNAGAGGGGNSGGAGSAGGAGGAGGGGSGDTSIIDSDAAPVLVNASPQLIPQAVNGVLPTIGMVLAGLILIAFAVLPPVLGKRRRKLALSLPTRGSPRS</sequence>
<gene>
    <name evidence="5" type="ORF">CLV54_1388</name>
</gene>
<evidence type="ECO:0000313" key="5">
    <source>
        <dbReference type="EMBL" id="PJJ63715.1"/>
    </source>
</evidence>
<evidence type="ECO:0000313" key="6">
    <source>
        <dbReference type="Proteomes" id="UP000230161"/>
    </source>
</evidence>
<comment type="similarity">
    <text evidence="1">Belongs to the PstS family.</text>
</comment>
<keyword evidence="3" id="KW-0812">Transmembrane</keyword>
<dbReference type="AlphaFoldDB" id="A0A2M9C059"/>
<keyword evidence="3" id="KW-0472">Membrane</keyword>
<keyword evidence="6" id="KW-1185">Reference proteome</keyword>
<evidence type="ECO:0000256" key="1">
    <source>
        <dbReference type="ARBA" id="ARBA00008725"/>
    </source>
</evidence>
<proteinExistence type="inferred from homology"/>
<keyword evidence="3" id="KW-1133">Transmembrane helix</keyword>